<comment type="similarity">
    <text evidence="1">Belongs to the cytochrome P450 family.</text>
</comment>
<reference evidence="4" key="1">
    <citation type="journal article" date="2019" name="Int. J. Syst. Evol. Microbiol.">
        <title>The Global Catalogue of Microorganisms (GCM) 10K type strain sequencing project: providing services to taxonomists for standard genome sequencing and annotation.</title>
        <authorList>
            <consortium name="The Broad Institute Genomics Platform"/>
            <consortium name="The Broad Institute Genome Sequencing Center for Infectious Disease"/>
            <person name="Wu L."/>
            <person name="Ma J."/>
        </authorList>
    </citation>
    <scope>NUCLEOTIDE SEQUENCE [LARGE SCALE GENOMIC DNA]</scope>
    <source>
        <strain evidence="4">JCM 3106</strain>
    </source>
</reference>
<evidence type="ECO:0000256" key="1">
    <source>
        <dbReference type="ARBA" id="ARBA00010617"/>
    </source>
</evidence>
<dbReference type="Gene3D" id="1.10.630.10">
    <property type="entry name" value="Cytochrome P450"/>
    <property type="match status" value="1"/>
</dbReference>
<proteinExistence type="inferred from homology"/>
<organism evidence="3 4">
    <name type="scientific">Streptosporangium longisporum</name>
    <dbReference type="NCBI Taxonomy" id="46187"/>
    <lineage>
        <taxon>Bacteria</taxon>
        <taxon>Bacillati</taxon>
        <taxon>Actinomycetota</taxon>
        <taxon>Actinomycetes</taxon>
        <taxon>Streptosporangiales</taxon>
        <taxon>Streptosporangiaceae</taxon>
        <taxon>Streptosporangium</taxon>
    </lineage>
</organism>
<dbReference type="Proteomes" id="UP001499930">
    <property type="component" value="Unassembled WGS sequence"/>
</dbReference>
<comment type="caution">
    <text evidence="3">The sequence shown here is derived from an EMBL/GenBank/DDBJ whole genome shotgun (WGS) entry which is preliminary data.</text>
</comment>
<evidence type="ECO:0000313" key="4">
    <source>
        <dbReference type="Proteomes" id="UP001499930"/>
    </source>
</evidence>
<dbReference type="PROSITE" id="PS00086">
    <property type="entry name" value="CYTOCHROME_P450"/>
    <property type="match status" value="1"/>
</dbReference>
<name>A0ABP6KKW1_9ACTN</name>
<feature type="compositionally biased region" description="Low complexity" evidence="2">
    <location>
        <begin position="8"/>
        <end position="21"/>
    </location>
</feature>
<evidence type="ECO:0000256" key="2">
    <source>
        <dbReference type="SAM" id="MobiDB-lite"/>
    </source>
</evidence>
<dbReference type="SUPFAM" id="SSF48264">
    <property type="entry name" value="Cytochrome P450"/>
    <property type="match status" value="1"/>
</dbReference>
<dbReference type="EMBL" id="BAAAWD010000012">
    <property type="protein sequence ID" value="GAA3015754.1"/>
    <property type="molecule type" value="Genomic_DNA"/>
</dbReference>
<dbReference type="PRINTS" id="PR00359">
    <property type="entry name" value="BP450"/>
</dbReference>
<sequence length="458" mass="49437">MTARRHLATPAAPAAGSDPPAASWQCAPLYGPEFAADPRGVYARLRTLGPVAPVELAPGVYAWLVTDYYAALEVLRNPHIYSKDPRNWRALATGEVPADSPVMPMMGYRPNALFSDEPDHGRYRQAITDSLARVDPHTLYGFITRTADQLIDAFAPHGRADLLADYATPLPVLIFNQLFGQADDAGPRLVAALAKMFEGGDGAAEGNELFTRYMVELITLKRTRPGSDVTSWLMSHPAGLNDEEMIHHCTLMIAAGTEPVTNLIGNALQLLLSDDRFAGDLSGGTLPVDAALEEVLWKDPPMANYAVHYPRHDVNLRGVLLRAGDPVVISLAAANNDPVLNPSLNRAGNRAHLAFSAGPHACPAKDPARLIATAAIERLLDRLHDVELSVPAADLRWRPGPFQRALTSLPTHFTPLHPLSLGDSSWTSQAPAHSPSTPPVPTSTARPHASAPQALRHW</sequence>
<evidence type="ECO:0000313" key="3">
    <source>
        <dbReference type="EMBL" id="GAA3015754.1"/>
    </source>
</evidence>
<dbReference type="InterPro" id="IPR002397">
    <property type="entry name" value="Cyt_P450_B"/>
</dbReference>
<dbReference type="PANTHER" id="PTHR46696:SF1">
    <property type="entry name" value="CYTOCHROME P450 YJIB-RELATED"/>
    <property type="match status" value="1"/>
</dbReference>
<feature type="region of interest" description="Disordered" evidence="2">
    <location>
        <begin position="424"/>
        <end position="458"/>
    </location>
</feature>
<gene>
    <name evidence="3" type="ORF">GCM10017559_44180</name>
</gene>
<dbReference type="CDD" id="cd20623">
    <property type="entry name" value="CYP_unk"/>
    <property type="match status" value="1"/>
</dbReference>
<dbReference type="InterPro" id="IPR036396">
    <property type="entry name" value="Cyt_P450_sf"/>
</dbReference>
<keyword evidence="4" id="KW-1185">Reference proteome</keyword>
<accession>A0ABP6KKW1</accession>
<dbReference type="RefSeq" id="WP_344898347.1">
    <property type="nucleotide sequence ID" value="NZ_BAAAWD010000012.1"/>
</dbReference>
<protein>
    <submittedName>
        <fullName evidence="3">Cytochrome P450</fullName>
    </submittedName>
</protein>
<dbReference type="InterPro" id="IPR017972">
    <property type="entry name" value="Cyt_P450_CS"/>
</dbReference>
<feature type="region of interest" description="Disordered" evidence="2">
    <location>
        <begin position="1"/>
        <end position="21"/>
    </location>
</feature>
<dbReference type="PANTHER" id="PTHR46696">
    <property type="entry name" value="P450, PUTATIVE (EUROFUNG)-RELATED"/>
    <property type="match status" value="1"/>
</dbReference>